<dbReference type="Proteomes" id="UP000507222">
    <property type="component" value="Unassembled WGS sequence"/>
</dbReference>
<organism evidence="1 2">
    <name type="scientific">Prunus armeniaca</name>
    <name type="common">Apricot</name>
    <name type="synonym">Armeniaca vulgaris</name>
    <dbReference type="NCBI Taxonomy" id="36596"/>
    <lineage>
        <taxon>Eukaryota</taxon>
        <taxon>Viridiplantae</taxon>
        <taxon>Streptophyta</taxon>
        <taxon>Embryophyta</taxon>
        <taxon>Tracheophyta</taxon>
        <taxon>Spermatophyta</taxon>
        <taxon>Magnoliopsida</taxon>
        <taxon>eudicotyledons</taxon>
        <taxon>Gunneridae</taxon>
        <taxon>Pentapetalae</taxon>
        <taxon>rosids</taxon>
        <taxon>fabids</taxon>
        <taxon>Rosales</taxon>
        <taxon>Rosaceae</taxon>
        <taxon>Amygdaloideae</taxon>
        <taxon>Amygdaleae</taxon>
        <taxon>Prunus</taxon>
    </lineage>
</organism>
<dbReference type="EMBL" id="CAEKDK010000005">
    <property type="protein sequence ID" value="CAB4279397.1"/>
    <property type="molecule type" value="Genomic_DNA"/>
</dbReference>
<accession>A0A6J5UUU8</accession>
<protein>
    <submittedName>
        <fullName evidence="1">Uncharacterized protein</fullName>
    </submittedName>
</protein>
<proteinExistence type="predicted"/>
<sequence>MTLTTPVRSVVRVVKGGKVKQMKRKDGALGEWRVLSENNARNCKVQNWRTLQLHLAWEAGILSQKGKCEGVDGSKTITSCTASSSAEPCTIDDTRVARRFLKFSEEDWNAINMNMVIEMDGDTNI</sequence>
<gene>
    <name evidence="1" type="ORF">CURHAP_LOCUS31644</name>
</gene>
<reference evidence="1 2" key="1">
    <citation type="submission" date="2020-05" db="EMBL/GenBank/DDBJ databases">
        <authorList>
            <person name="Campoy J."/>
            <person name="Schneeberger K."/>
            <person name="Spophaly S."/>
        </authorList>
    </citation>
    <scope>NUCLEOTIDE SEQUENCE [LARGE SCALE GENOMIC DNA]</scope>
    <source>
        <strain evidence="1">PruArmRojPasFocal</strain>
    </source>
</reference>
<evidence type="ECO:0000313" key="2">
    <source>
        <dbReference type="Proteomes" id="UP000507222"/>
    </source>
</evidence>
<name>A0A6J5UUU8_PRUAR</name>
<dbReference type="AlphaFoldDB" id="A0A6J5UUU8"/>
<evidence type="ECO:0000313" key="1">
    <source>
        <dbReference type="EMBL" id="CAB4279397.1"/>
    </source>
</evidence>